<evidence type="ECO:0000256" key="2">
    <source>
        <dbReference type="ARBA" id="ARBA00022490"/>
    </source>
</evidence>
<keyword evidence="2" id="KW-0963">Cytoplasm</keyword>
<evidence type="ECO:0000256" key="4">
    <source>
        <dbReference type="ARBA" id="ARBA00023212"/>
    </source>
</evidence>
<dbReference type="PANTHER" id="PTHR12086">
    <property type="entry name" value="EF-HAND DOMAIN C-TERMINAL CONTAINING PROTEIN"/>
    <property type="match status" value="1"/>
</dbReference>
<accession>A0A6J1UGG3</accession>
<evidence type="ECO:0000313" key="6">
    <source>
        <dbReference type="RefSeq" id="XP_026529425.1"/>
    </source>
</evidence>
<keyword evidence="3" id="KW-0677">Repeat</keyword>
<dbReference type="GO" id="GO:0005856">
    <property type="term" value="C:cytoskeleton"/>
    <property type="evidence" value="ECO:0007669"/>
    <property type="project" value="UniProtKB-SubCell"/>
</dbReference>
<sequence>MVGGLPVKRLHGTIKEVYQGKFIDRFPELPTAGKLIPIGETAATCLTEILPRPITPPVVKKFRNTSNPPAGKERVFYGRANDPDIASYLTHGITTIISENASSLVNPPPKTYFQQKIKEKKESVYLSNCQAPLGKSHDQSLRMPKGLDVNNTRFGTTVKQEISAADIVNPRKTFDEVQKEAQEGHDLYVSTHNDYYVGEAVNRKYNPSTFNRFNLHGKETPHFNDGRNISRTLHWVPDLQMKKSAKIVSKISDDFKEKFQPQIGKVHDLIADTLNVPPDHTFGILIRPEEYGVGDLLHNRLPSEYLKGKDRERAVFTAIRQNLKKANYHNFDTLLHAFRHYDKVTDIILALSMMYEALDSSILNSAAKNLVSKSAPEHAET</sequence>
<evidence type="ECO:0000313" key="5">
    <source>
        <dbReference type="Proteomes" id="UP000504612"/>
    </source>
</evidence>
<keyword evidence="4" id="KW-0206">Cytoskeleton</keyword>
<organism evidence="5 6">
    <name type="scientific">Notechis scutatus</name>
    <name type="common">mainland tiger snake</name>
    <dbReference type="NCBI Taxonomy" id="8663"/>
    <lineage>
        <taxon>Eukaryota</taxon>
        <taxon>Metazoa</taxon>
        <taxon>Chordata</taxon>
        <taxon>Craniata</taxon>
        <taxon>Vertebrata</taxon>
        <taxon>Euteleostomi</taxon>
        <taxon>Lepidosauria</taxon>
        <taxon>Squamata</taxon>
        <taxon>Bifurcata</taxon>
        <taxon>Unidentata</taxon>
        <taxon>Episquamata</taxon>
        <taxon>Toxicofera</taxon>
        <taxon>Serpentes</taxon>
        <taxon>Colubroidea</taxon>
        <taxon>Elapidae</taxon>
        <taxon>Hydrophiinae</taxon>
        <taxon>Notechis</taxon>
    </lineage>
</organism>
<comment type="subcellular location">
    <subcellularLocation>
        <location evidence="1">Cytoplasm</location>
        <location evidence="1">Cytoskeleton</location>
    </subcellularLocation>
</comment>
<evidence type="ECO:0000256" key="3">
    <source>
        <dbReference type="ARBA" id="ARBA00022737"/>
    </source>
</evidence>
<evidence type="ECO:0000256" key="1">
    <source>
        <dbReference type="ARBA" id="ARBA00004245"/>
    </source>
</evidence>
<dbReference type="PANTHER" id="PTHR12086:SF12">
    <property type="entry name" value="EF-HAND DOMAIN-CONTAINING FAMILY MEMBER B"/>
    <property type="match status" value="1"/>
</dbReference>
<dbReference type="InterPro" id="IPR040193">
    <property type="entry name" value="EFHC1/EFHC2/EFHB"/>
</dbReference>
<protein>
    <submittedName>
        <fullName evidence="6">EF-hand domain-containing family member B</fullName>
    </submittedName>
</protein>
<dbReference type="AlphaFoldDB" id="A0A6J1UGG3"/>
<dbReference type="GeneID" id="113415989"/>
<reference evidence="6" key="1">
    <citation type="submission" date="2025-08" db="UniProtKB">
        <authorList>
            <consortium name="RefSeq"/>
        </authorList>
    </citation>
    <scope>IDENTIFICATION</scope>
</reference>
<name>A0A6J1UGG3_9SAUR</name>
<keyword evidence="5" id="KW-1185">Reference proteome</keyword>
<proteinExistence type="predicted"/>
<dbReference type="RefSeq" id="XP_026529425.1">
    <property type="nucleotide sequence ID" value="XM_026673640.1"/>
</dbReference>
<gene>
    <name evidence="6" type="primary">EFHB</name>
</gene>
<dbReference type="KEGG" id="nss:113415989"/>
<dbReference type="CTD" id="151651"/>
<dbReference type="Proteomes" id="UP000504612">
    <property type="component" value="Unplaced"/>
</dbReference>